<keyword evidence="1" id="KW-0732">Signal</keyword>
<evidence type="ECO:0000313" key="4">
    <source>
        <dbReference type="Proteomes" id="UP000664414"/>
    </source>
</evidence>
<feature type="signal peptide" evidence="1">
    <location>
        <begin position="1"/>
        <end position="21"/>
    </location>
</feature>
<evidence type="ECO:0000313" key="3">
    <source>
        <dbReference type="EMBL" id="MBN9413748.1"/>
    </source>
</evidence>
<dbReference type="InterPro" id="IPR010466">
    <property type="entry name" value="DUF1058"/>
</dbReference>
<evidence type="ECO:0000256" key="1">
    <source>
        <dbReference type="SAM" id="SignalP"/>
    </source>
</evidence>
<proteinExistence type="predicted"/>
<sequence length="158" mass="18127">MKKILFAWPLFFFFATPFLEAAPALPLPRFASLRSSEINLRVGPGSEYPIEWIFKRKDMPVEIIDEFEVWRKIRDYEGVEGWVHKSMLSGARFAIVTHAFQHLHRSADLHSKAVAAAEAGVICKIHEVKGDWCRIEAQGHKGWVTRAALWGLYPHETL</sequence>
<feature type="domain" description="SH3b" evidence="2">
    <location>
        <begin position="92"/>
        <end position="153"/>
    </location>
</feature>
<protein>
    <submittedName>
        <fullName evidence="3">SH3 domain-containing protein</fullName>
    </submittedName>
</protein>
<name>A0A8J7Q252_9PROT</name>
<dbReference type="InterPro" id="IPR003646">
    <property type="entry name" value="SH3-like_bac-type"/>
</dbReference>
<feature type="domain" description="SH3b" evidence="2">
    <location>
        <begin position="28"/>
        <end position="91"/>
    </location>
</feature>
<accession>A0A8J7Q252</accession>
<reference evidence="3" key="1">
    <citation type="submission" date="2021-02" db="EMBL/GenBank/DDBJ databases">
        <title>Thiocyanate and organic carbon inputs drive convergent selection for specific autotrophic Afipia and Thiobacillus strains within complex microbiomes.</title>
        <authorList>
            <person name="Huddy R.J."/>
            <person name="Sachdeva R."/>
            <person name="Kadzinga F."/>
            <person name="Kantor R.S."/>
            <person name="Harrison S.T.L."/>
            <person name="Banfield J.F."/>
        </authorList>
    </citation>
    <scope>NUCLEOTIDE SEQUENCE</scope>
    <source>
        <strain evidence="3">SCN18_10_11_15_R4_P_38_20</strain>
    </source>
</reference>
<gene>
    <name evidence="3" type="ORF">J0H12_07530</name>
</gene>
<comment type="caution">
    <text evidence="3">The sequence shown here is derived from an EMBL/GenBank/DDBJ whole genome shotgun (WGS) entry which is preliminary data.</text>
</comment>
<dbReference type="SMART" id="SM00287">
    <property type="entry name" value="SH3b"/>
    <property type="match status" value="2"/>
</dbReference>
<dbReference type="EMBL" id="JAFKGL010000043">
    <property type="protein sequence ID" value="MBN9413748.1"/>
    <property type="molecule type" value="Genomic_DNA"/>
</dbReference>
<dbReference type="Pfam" id="PF06347">
    <property type="entry name" value="SH3_4"/>
    <property type="match status" value="2"/>
</dbReference>
<dbReference type="Proteomes" id="UP000664414">
    <property type="component" value="Unassembled WGS sequence"/>
</dbReference>
<dbReference type="AlphaFoldDB" id="A0A8J7Q252"/>
<dbReference type="Gene3D" id="2.30.30.40">
    <property type="entry name" value="SH3 Domains"/>
    <property type="match status" value="2"/>
</dbReference>
<evidence type="ECO:0000259" key="2">
    <source>
        <dbReference type="SMART" id="SM00287"/>
    </source>
</evidence>
<organism evidence="3 4">
    <name type="scientific">Candidatus Paracaedimonas acanthamoebae</name>
    <dbReference type="NCBI Taxonomy" id="244581"/>
    <lineage>
        <taxon>Bacteria</taxon>
        <taxon>Pseudomonadati</taxon>
        <taxon>Pseudomonadota</taxon>
        <taxon>Alphaproteobacteria</taxon>
        <taxon>Holosporales</taxon>
        <taxon>Caedimonadaceae</taxon>
        <taxon>Candidatus Paracaedimonas</taxon>
    </lineage>
</organism>
<feature type="chain" id="PRO_5035221132" evidence="1">
    <location>
        <begin position="22"/>
        <end position="158"/>
    </location>
</feature>